<dbReference type="EMBL" id="CAJNRG010017333">
    <property type="protein sequence ID" value="CAF2221748.1"/>
    <property type="molecule type" value="Genomic_DNA"/>
</dbReference>
<reference evidence="2" key="1">
    <citation type="submission" date="2021-02" db="EMBL/GenBank/DDBJ databases">
        <authorList>
            <person name="Nowell W R."/>
        </authorList>
    </citation>
    <scope>NUCLEOTIDE SEQUENCE</scope>
</reference>
<sequence>MIEQQKSVQIRDGVYMARGDMLKKEAADLNLDIQEFEDVLTPITESCTKDSIANGKHWIFTHADSEESNSWISQYLLF</sequence>
<evidence type="ECO:0000313" key="1">
    <source>
        <dbReference type="EMBL" id="CAF2221748.1"/>
    </source>
</evidence>
<dbReference type="GO" id="GO:0006874">
    <property type="term" value="P:intracellular calcium ion homeostasis"/>
    <property type="evidence" value="ECO:0007669"/>
    <property type="project" value="TreeGrafter"/>
</dbReference>
<dbReference type="Proteomes" id="UP000663887">
    <property type="component" value="Unassembled WGS sequence"/>
</dbReference>
<dbReference type="EMBL" id="CAJOBF010018630">
    <property type="protein sequence ID" value="CAF4370706.1"/>
    <property type="molecule type" value="Genomic_DNA"/>
</dbReference>
<protein>
    <submittedName>
        <fullName evidence="2">Uncharacterized protein</fullName>
    </submittedName>
</protein>
<accession>A0A820M977</accession>
<feature type="non-terminal residue" evidence="2">
    <location>
        <position position="1"/>
    </location>
</feature>
<proteinExistence type="predicted"/>
<evidence type="ECO:0000313" key="3">
    <source>
        <dbReference type="Proteomes" id="UP000663842"/>
    </source>
</evidence>
<dbReference type="GO" id="GO:0048471">
    <property type="term" value="C:perinuclear region of cytoplasm"/>
    <property type="evidence" value="ECO:0007669"/>
    <property type="project" value="TreeGrafter"/>
</dbReference>
<name>A0A820M977_9BILA</name>
<feature type="non-terminal residue" evidence="2">
    <location>
        <position position="78"/>
    </location>
</feature>
<dbReference type="PANTHER" id="PTHR12323">
    <property type="entry name" value="SR-RELATED CTD ASSOCIATED FACTOR 6"/>
    <property type="match status" value="1"/>
</dbReference>
<evidence type="ECO:0000313" key="2">
    <source>
        <dbReference type="EMBL" id="CAF4370706.1"/>
    </source>
</evidence>
<organism evidence="2 3">
    <name type="scientific">Rotaria magnacalcarata</name>
    <dbReference type="NCBI Taxonomy" id="392030"/>
    <lineage>
        <taxon>Eukaryota</taxon>
        <taxon>Metazoa</taxon>
        <taxon>Spiralia</taxon>
        <taxon>Gnathifera</taxon>
        <taxon>Rotifera</taxon>
        <taxon>Eurotatoria</taxon>
        <taxon>Bdelloidea</taxon>
        <taxon>Philodinida</taxon>
        <taxon>Philodinidae</taxon>
        <taxon>Rotaria</taxon>
    </lineage>
</organism>
<dbReference type="Proteomes" id="UP000663842">
    <property type="component" value="Unassembled WGS sequence"/>
</dbReference>
<gene>
    <name evidence="2" type="ORF">UXM345_LOCUS36958</name>
    <name evidence="1" type="ORF">XDN619_LOCUS33836</name>
</gene>
<comment type="caution">
    <text evidence="2">The sequence shown here is derived from an EMBL/GenBank/DDBJ whole genome shotgun (WGS) entry which is preliminary data.</text>
</comment>
<dbReference type="PANTHER" id="PTHR12323:SF0">
    <property type="entry name" value="CALCIUM HOMEOSTASIS ENDOPLASMIC RETICULUM PROTEIN"/>
    <property type="match status" value="1"/>
</dbReference>
<dbReference type="AlphaFoldDB" id="A0A820M977"/>